<dbReference type="AlphaFoldDB" id="A0A239KH15"/>
<keyword evidence="2" id="KW-1185">Reference proteome</keyword>
<accession>A0A239KH15</accession>
<protein>
    <submittedName>
        <fullName evidence="1">Uncharacterized protein</fullName>
    </submittedName>
</protein>
<evidence type="ECO:0000313" key="1">
    <source>
        <dbReference type="EMBL" id="SNT17686.1"/>
    </source>
</evidence>
<dbReference type="OrthoDB" id="3255521at2"/>
<gene>
    <name evidence="1" type="ORF">SAMN06264365_1523</name>
</gene>
<name>A0A239KH15_9ACTN</name>
<reference evidence="1 2" key="1">
    <citation type="submission" date="2017-06" db="EMBL/GenBank/DDBJ databases">
        <authorList>
            <person name="Kim H.J."/>
            <person name="Triplett B.A."/>
        </authorList>
    </citation>
    <scope>NUCLEOTIDE SEQUENCE [LARGE SCALE GENOMIC DNA]</scope>
    <source>
        <strain evidence="1 2">DSM 43151</strain>
    </source>
</reference>
<proteinExistence type="predicted"/>
<dbReference type="Proteomes" id="UP000198415">
    <property type="component" value="Unassembled WGS sequence"/>
</dbReference>
<dbReference type="EMBL" id="FZNR01000052">
    <property type="protein sequence ID" value="SNT17686.1"/>
    <property type="molecule type" value="Genomic_DNA"/>
</dbReference>
<sequence>MSDIPIDRYGRVLDGENKGYFIRVTLDAEVTHGYYVFLVDDIKNPSDGGDYWAKDVAELANLFRVSEWRIEWL</sequence>
<dbReference type="RefSeq" id="WP_143232961.1">
    <property type="nucleotide sequence ID" value="NZ_BOMU01000142.1"/>
</dbReference>
<evidence type="ECO:0000313" key="2">
    <source>
        <dbReference type="Proteomes" id="UP000198415"/>
    </source>
</evidence>
<organism evidence="1 2">
    <name type="scientific">Actinoplanes regularis</name>
    <dbReference type="NCBI Taxonomy" id="52697"/>
    <lineage>
        <taxon>Bacteria</taxon>
        <taxon>Bacillati</taxon>
        <taxon>Actinomycetota</taxon>
        <taxon>Actinomycetes</taxon>
        <taxon>Micromonosporales</taxon>
        <taxon>Micromonosporaceae</taxon>
        <taxon>Actinoplanes</taxon>
    </lineage>
</organism>